<gene>
    <name evidence="1" type="ORF">FHU10_4052</name>
</gene>
<protein>
    <submittedName>
        <fullName evidence="1">Uncharacterized protein</fullName>
    </submittedName>
</protein>
<accession>A0A542BR80</accession>
<name>A0A542BR80_SERFO</name>
<reference evidence="1" key="2">
    <citation type="submission" date="2019-08" db="EMBL/GenBank/DDBJ databases">
        <title>Investigation of anaerobic lignin degradation for improved lignocellulosic biofuels.</title>
        <authorList>
            <person name="Deangelis K.PhD."/>
        </authorList>
    </citation>
    <scope>NUCLEOTIDE SEQUENCE [LARGE SCALE GENOMIC DNA]</scope>
    <source>
        <strain evidence="1">128R</strain>
    </source>
</reference>
<organism evidence="1">
    <name type="scientific">Serratia fonticola</name>
    <dbReference type="NCBI Taxonomy" id="47917"/>
    <lineage>
        <taxon>Bacteria</taxon>
        <taxon>Pseudomonadati</taxon>
        <taxon>Pseudomonadota</taxon>
        <taxon>Gammaproteobacteria</taxon>
        <taxon>Enterobacterales</taxon>
        <taxon>Yersiniaceae</taxon>
        <taxon>Serratia</taxon>
    </lineage>
</organism>
<dbReference type="AlphaFoldDB" id="A0A542BR80"/>
<dbReference type="EMBL" id="VISQ01000001">
    <property type="protein sequence ID" value="TVZ71425.1"/>
    <property type="molecule type" value="Genomic_DNA"/>
</dbReference>
<sequence length="138" mass="16302">MKVMVTFIITVLLVVFYWGWLFTMPDVTYTEKDFLKYYLLTRKEIRNAPRLSEDYYFEYGRSDESDPESSVIYTCGLSNVDEGYERLLSYVKKTGITLSEGYSWDNPPKRGEEYFYLGKISRNGDEECLMLMLSESFN</sequence>
<reference evidence="1" key="1">
    <citation type="submission" date="2019-06" db="EMBL/GenBank/DDBJ databases">
        <authorList>
            <person name="Deangelis K."/>
            <person name="Huntemann M."/>
            <person name="Clum A."/>
            <person name="Pillay M."/>
            <person name="Palaniappan K."/>
            <person name="Varghese N."/>
            <person name="Mikhailova N."/>
            <person name="Stamatis D."/>
            <person name="Reddy T."/>
            <person name="Daum C."/>
            <person name="Shapiro N."/>
            <person name="Ivanova N."/>
            <person name="Kyrpides N."/>
            <person name="Woyke T."/>
        </authorList>
    </citation>
    <scope>NUCLEOTIDE SEQUENCE [LARGE SCALE GENOMIC DNA]</scope>
    <source>
        <strain evidence="1">128R</strain>
    </source>
</reference>
<dbReference type="OrthoDB" id="6463131at2"/>
<evidence type="ECO:0000313" key="1">
    <source>
        <dbReference type="EMBL" id="TVZ71425.1"/>
    </source>
</evidence>
<proteinExistence type="predicted"/>
<comment type="caution">
    <text evidence="1">The sequence shown here is derived from an EMBL/GenBank/DDBJ whole genome shotgun (WGS) entry which is preliminary data.</text>
</comment>